<dbReference type="NCBIfam" id="TIGR01554">
    <property type="entry name" value="major_cap_HK97"/>
    <property type="match status" value="1"/>
</dbReference>
<protein>
    <submittedName>
        <fullName evidence="3">Uncharacterized protein</fullName>
    </submittedName>
</protein>
<evidence type="ECO:0000256" key="1">
    <source>
        <dbReference type="ARBA" id="ARBA00004328"/>
    </source>
</evidence>
<organism evidence="3">
    <name type="scientific">marine sediment metagenome</name>
    <dbReference type="NCBI Taxonomy" id="412755"/>
    <lineage>
        <taxon>unclassified sequences</taxon>
        <taxon>metagenomes</taxon>
        <taxon>ecological metagenomes</taxon>
    </lineage>
</organism>
<dbReference type="InterPro" id="IPR024455">
    <property type="entry name" value="Phage_capsid"/>
</dbReference>
<evidence type="ECO:0000256" key="2">
    <source>
        <dbReference type="ARBA" id="ARBA00022844"/>
    </source>
</evidence>
<comment type="caution">
    <text evidence="3">The sequence shown here is derived from an EMBL/GenBank/DDBJ whole genome shotgun (WGS) entry which is preliminary data.</text>
</comment>
<name>A0A0F8Z8J1_9ZZZZ</name>
<dbReference type="GO" id="GO:0044423">
    <property type="term" value="C:virion component"/>
    <property type="evidence" value="ECO:0007669"/>
    <property type="project" value="UniProtKB-KW"/>
</dbReference>
<dbReference type="AlphaFoldDB" id="A0A0F8Z8J1"/>
<gene>
    <name evidence="3" type="ORF">LCGC14_2804560</name>
</gene>
<evidence type="ECO:0000313" key="3">
    <source>
        <dbReference type="EMBL" id="KKK82320.1"/>
    </source>
</evidence>
<comment type="subcellular location">
    <subcellularLocation>
        <location evidence="1">Virion</location>
    </subcellularLocation>
</comment>
<dbReference type="EMBL" id="LAZR01052727">
    <property type="protein sequence ID" value="KKK82320.1"/>
    <property type="molecule type" value="Genomic_DNA"/>
</dbReference>
<keyword evidence="2" id="KW-0946">Virion</keyword>
<proteinExistence type="predicted"/>
<sequence>MKLKKAKIGLIPANRGFFSDRLAAKMRGGFVRTLKAAGAEGTPIREKRLMRCVDKALDPLTKAPTGLGEHVPSEGAFLVAEEFIPTLIDRMYETAIVFGRTAKQMVGPNYNGFKIPAIDETSRADGSRWGGVQAFWTSEGGTIAASQPKFRQ</sequence>
<reference evidence="3" key="1">
    <citation type="journal article" date="2015" name="Nature">
        <title>Complex archaea that bridge the gap between prokaryotes and eukaryotes.</title>
        <authorList>
            <person name="Spang A."/>
            <person name="Saw J.H."/>
            <person name="Jorgensen S.L."/>
            <person name="Zaremba-Niedzwiedzka K."/>
            <person name="Martijn J."/>
            <person name="Lind A.E."/>
            <person name="van Eijk R."/>
            <person name="Schleper C."/>
            <person name="Guy L."/>
            <person name="Ettema T.J."/>
        </authorList>
    </citation>
    <scope>NUCLEOTIDE SEQUENCE</scope>
</reference>
<feature type="non-terminal residue" evidence="3">
    <location>
        <position position="152"/>
    </location>
</feature>
<accession>A0A0F8Z8J1</accession>